<dbReference type="GO" id="GO:0005829">
    <property type="term" value="C:cytosol"/>
    <property type="evidence" value="ECO:0007669"/>
    <property type="project" value="Ensembl"/>
</dbReference>
<dbReference type="GO" id="GO:0010971">
    <property type="term" value="P:positive regulation of G2/M transition of mitotic cell cycle"/>
    <property type="evidence" value="ECO:0007669"/>
    <property type="project" value="Ensembl"/>
</dbReference>
<dbReference type="GO" id="GO:0010629">
    <property type="term" value="P:negative regulation of gene expression"/>
    <property type="evidence" value="ECO:0007669"/>
    <property type="project" value="Ensembl"/>
</dbReference>
<dbReference type="GO" id="GO:0005634">
    <property type="term" value="C:nucleus"/>
    <property type="evidence" value="ECO:0000318"/>
    <property type="project" value="GO_Central"/>
</dbReference>
<dbReference type="GO" id="GO:0048839">
    <property type="term" value="P:inner ear development"/>
    <property type="evidence" value="ECO:0007669"/>
    <property type="project" value="Ensembl"/>
</dbReference>
<reference evidence="3" key="2">
    <citation type="submission" date="2025-08" db="UniProtKB">
        <authorList>
            <consortium name="Ensembl"/>
        </authorList>
    </citation>
    <scope>IDENTIFICATION</scope>
</reference>
<reference evidence="3" key="1">
    <citation type="submission" date="2009-12" db="EMBL/GenBank/DDBJ databases">
        <title>The Genome Sequence of Anolis carolinensis (Green Anole Lizard).</title>
        <authorList>
            <consortium name="The Genome Sequencing Platform"/>
            <person name="Di Palma F."/>
            <person name="Alfoldi J."/>
            <person name="Heiman D."/>
            <person name="Young S."/>
            <person name="Grabherr M."/>
            <person name="Johnson J."/>
            <person name="Lander E.S."/>
            <person name="Lindblad-Toh K."/>
        </authorList>
    </citation>
    <scope>NUCLEOTIDE SEQUENCE [LARGE SCALE GENOMIC DNA]</scope>
    <source>
        <strain evidence="3">JBL SC #1</strain>
    </source>
</reference>
<protein>
    <submittedName>
        <fullName evidence="3">Storkhead box 1</fullName>
    </submittedName>
</protein>
<dbReference type="GO" id="GO:1901858">
    <property type="term" value="P:regulation of mitochondrial DNA metabolic process"/>
    <property type="evidence" value="ECO:0007669"/>
    <property type="project" value="Ensembl"/>
</dbReference>
<feature type="domain" description="Winged helix Storkhead-box1" evidence="2">
    <location>
        <begin position="123"/>
        <end position="201"/>
    </location>
</feature>
<dbReference type="GO" id="GO:0010628">
    <property type="term" value="P:positive regulation of gene expression"/>
    <property type="evidence" value="ECO:0007669"/>
    <property type="project" value="Ensembl"/>
</dbReference>
<dbReference type="GO" id="GO:0005938">
    <property type="term" value="C:cell cortex"/>
    <property type="evidence" value="ECO:0007669"/>
    <property type="project" value="Ensembl"/>
</dbReference>
<dbReference type="AlphaFoldDB" id="H9GFS6"/>
<proteinExistence type="predicted"/>
<feature type="region of interest" description="Disordered" evidence="1">
    <location>
        <begin position="264"/>
        <end position="313"/>
    </location>
</feature>
<gene>
    <name evidence="3" type="primary">STOX1</name>
</gene>
<dbReference type="GeneTree" id="ENSGT00520000055589"/>
<dbReference type="GO" id="GO:0051881">
    <property type="term" value="P:regulation of mitochondrial membrane potential"/>
    <property type="evidence" value="ECO:0007669"/>
    <property type="project" value="Ensembl"/>
</dbReference>
<dbReference type="InParanoid" id="H9GFS6"/>
<feature type="compositionally biased region" description="Polar residues" evidence="1">
    <location>
        <begin position="290"/>
        <end position="305"/>
    </location>
</feature>
<evidence type="ECO:0000256" key="1">
    <source>
        <dbReference type="SAM" id="MobiDB-lite"/>
    </source>
</evidence>
<dbReference type="STRING" id="28377.ENSACAP00000009714"/>
<dbReference type="RefSeq" id="XP_008113399.1">
    <property type="nucleotide sequence ID" value="XM_008115192.3"/>
</dbReference>
<dbReference type="PANTHER" id="PTHR22437:SF1">
    <property type="entry name" value="STORKHEAD-BOX PROTEIN 1"/>
    <property type="match status" value="1"/>
</dbReference>
<feature type="region of interest" description="Disordered" evidence="1">
    <location>
        <begin position="415"/>
        <end position="452"/>
    </location>
</feature>
<dbReference type="GO" id="GO:0001650">
    <property type="term" value="C:fibrillar center"/>
    <property type="evidence" value="ECO:0007669"/>
    <property type="project" value="Ensembl"/>
</dbReference>
<organism evidence="3 4">
    <name type="scientific">Anolis carolinensis</name>
    <name type="common">Green anole</name>
    <name type="synonym">American chameleon</name>
    <dbReference type="NCBI Taxonomy" id="28377"/>
    <lineage>
        <taxon>Eukaryota</taxon>
        <taxon>Metazoa</taxon>
        <taxon>Chordata</taxon>
        <taxon>Craniata</taxon>
        <taxon>Vertebrata</taxon>
        <taxon>Euteleostomi</taxon>
        <taxon>Lepidosauria</taxon>
        <taxon>Squamata</taxon>
        <taxon>Bifurcata</taxon>
        <taxon>Unidentata</taxon>
        <taxon>Episquamata</taxon>
        <taxon>Toxicofera</taxon>
        <taxon>Iguania</taxon>
        <taxon>Dactyloidae</taxon>
        <taxon>Anolis</taxon>
    </lineage>
</organism>
<dbReference type="CTD" id="219736"/>
<keyword evidence="4" id="KW-1185">Reference proteome</keyword>
<name>H9GFS6_ANOCA</name>
<feature type="compositionally biased region" description="Basic residues" evidence="1">
    <location>
        <begin position="512"/>
        <end position="524"/>
    </location>
</feature>
<evidence type="ECO:0000259" key="2">
    <source>
        <dbReference type="Pfam" id="PF10264"/>
    </source>
</evidence>
<dbReference type="InterPro" id="IPR019391">
    <property type="entry name" value="Storkhead-box_WHD"/>
</dbReference>
<feature type="compositionally biased region" description="Polar residues" evidence="1">
    <location>
        <begin position="535"/>
        <end position="545"/>
    </location>
</feature>
<evidence type="ECO:0000313" key="3">
    <source>
        <dbReference type="Ensembl" id="ENSACAP00000009714.3"/>
    </source>
</evidence>
<reference evidence="3" key="3">
    <citation type="submission" date="2025-09" db="UniProtKB">
        <authorList>
            <consortium name="Ensembl"/>
        </authorList>
    </citation>
    <scope>IDENTIFICATION</scope>
</reference>
<sequence length="978" mass="110775">MAPLLLHRRSLVQLAPSCLALVLRRLKQEPRDDDDDIEEEEGEAGAAVFAAFVRANGACYWDTALCRAVGRVRLQGWLRGGVLLLQGPAGPLQRLRQAWLRRALRPPEGFLIRAVGDVSPVHMNPISQSQFVPLEEVLCCAISDMNAAHITVTQDTLLDQLGKHYPGIAAPTHDILYSTLGMLIKERKIYHTGEGYFIVTPNTYFISHNSMKGNKKALLEDCCPQEPSVTYLVSMEARETVQHNLPVTSHCRSCHCFSEHTARNELRSQQPMSQETKERVQKGSVEPRFTAQNSASDTPGGNHSCTAAHPVQSMKEKEKVKKFSFSLFWRSNSKKEKSKKNHSSFSAQFPPEEWPVRDEDNLDNIPRDVEHEIIKRINPVLTVNNLTKHTVLMQKIEEQKKYVSKGTSTEMLTMKHKHLSRRGTRKKQSKAAKHHRKNQSNKEKQNGMTQKDFKTDEVTTANVQIDNAVELPFSCITMEACNKQLSRNSTEINPHFIYKKEIDNPFQNIPYRRSKSTKEHKRQKNGSLKPRTSRLESFQRNVNSSRVRDSKTKQSFTVKCDVNYEKKKKLHYSLDQGSEQDGKNRYLRESATCKHGGVNPKSVAQIQVASHTYTAPMDEGAEKTCSQNSSQTHLCDQPGAYGLQDQHFDHLQNACFPSDTDDVHPFEQSEDIVAHREGNDLKNELKSDDMSKWLESINQQYKGLTYDVETACQKVNTGDVGCSSLYHSDEHEQHTELSKLQSSQLPFSSLNKGIWDNIEQELGIEEYRTGMDKVNMSEHDENEFNNLPRSKGILKEYLSLTLDGQSCICQQIPPFAFKKNEERDKAYDYGQMSGIVEPRVFDFYDVHEAETRIWQKSLNEIGGKLASLTLPLKGWEIKSKSSGKERSFDDTNDDGVLDQRVQHKQNHLEGIGNHSITGDSGIDSPRTQSMALASSAILDGLKKRRSFLLNMEGLEKTIQNGKTLTCSSLLQLTPVMNV</sequence>
<dbReference type="GO" id="GO:1900087">
    <property type="term" value="P:positive regulation of G1/S transition of mitotic cell cycle"/>
    <property type="evidence" value="ECO:0007669"/>
    <property type="project" value="Ensembl"/>
</dbReference>
<accession>H9GFS6</accession>
<dbReference type="GO" id="GO:0005654">
    <property type="term" value="C:nucleoplasm"/>
    <property type="evidence" value="ECO:0007669"/>
    <property type="project" value="Ensembl"/>
</dbReference>
<dbReference type="Pfam" id="PF10264">
    <property type="entry name" value="WHD_Storkhead"/>
    <property type="match status" value="1"/>
</dbReference>
<dbReference type="Proteomes" id="UP000001646">
    <property type="component" value="Unplaced"/>
</dbReference>
<dbReference type="GO" id="GO:0005737">
    <property type="term" value="C:cytoplasm"/>
    <property type="evidence" value="ECO:0000318"/>
    <property type="project" value="GO_Central"/>
</dbReference>
<dbReference type="GeneID" id="100565583"/>
<feature type="compositionally biased region" description="Basic residues" evidence="1">
    <location>
        <begin position="415"/>
        <end position="439"/>
    </location>
</feature>
<dbReference type="GO" id="GO:0051897">
    <property type="term" value="P:positive regulation of phosphatidylinositol 3-kinase/protein kinase B signal transduction"/>
    <property type="evidence" value="ECO:0007669"/>
    <property type="project" value="Ensembl"/>
</dbReference>
<dbReference type="PANTHER" id="PTHR22437">
    <property type="entry name" value="WINGED HELIX DOMAIN-CONTAINING PROTEIN"/>
    <property type="match status" value="1"/>
</dbReference>
<dbReference type="GO" id="GO:0006357">
    <property type="term" value="P:regulation of transcription by RNA polymerase II"/>
    <property type="evidence" value="ECO:0007669"/>
    <property type="project" value="Ensembl"/>
</dbReference>
<dbReference type="OrthoDB" id="10020110at2759"/>
<dbReference type="KEGG" id="acs:100565583"/>
<feature type="region of interest" description="Disordered" evidence="1">
    <location>
        <begin position="507"/>
        <end position="550"/>
    </location>
</feature>
<dbReference type="GO" id="GO:0000977">
    <property type="term" value="F:RNA polymerase II transcription regulatory region sequence-specific DNA binding"/>
    <property type="evidence" value="ECO:0000318"/>
    <property type="project" value="GO_Central"/>
</dbReference>
<dbReference type="Ensembl" id="ENSACAT00000009913.4">
    <property type="protein sequence ID" value="ENSACAP00000009714.3"/>
    <property type="gene ID" value="ENSACAG00000009924.4"/>
</dbReference>
<dbReference type="InterPro" id="IPR040126">
    <property type="entry name" value="STOX1/2"/>
</dbReference>
<feature type="compositionally biased region" description="Basic and acidic residues" evidence="1">
    <location>
        <begin position="440"/>
        <end position="452"/>
    </location>
</feature>
<dbReference type="Bgee" id="ENSACAG00000009924">
    <property type="expression patterns" value="Expressed in forelimb bud and 9 other cell types or tissues"/>
</dbReference>
<dbReference type="GO" id="GO:0071500">
    <property type="term" value="P:cellular response to nitrosative stress"/>
    <property type="evidence" value="ECO:0007669"/>
    <property type="project" value="Ensembl"/>
</dbReference>
<dbReference type="GO" id="GO:1902882">
    <property type="term" value="P:regulation of response to oxidative stress"/>
    <property type="evidence" value="ECO:0007669"/>
    <property type="project" value="Ensembl"/>
</dbReference>
<dbReference type="GO" id="GO:0010821">
    <property type="term" value="P:regulation of mitochondrion organization"/>
    <property type="evidence" value="ECO:0007669"/>
    <property type="project" value="Ensembl"/>
</dbReference>
<dbReference type="GO" id="GO:1904120">
    <property type="term" value="P:positive regulation of otic vesicle morphogenesis"/>
    <property type="evidence" value="ECO:0007669"/>
    <property type="project" value="Ensembl"/>
</dbReference>
<evidence type="ECO:0000313" key="4">
    <source>
        <dbReference type="Proteomes" id="UP000001646"/>
    </source>
</evidence>
<dbReference type="eggNOG" id="KOG3897">
    <property type="taxonomic scope" value="Eukaryota"/>
</dbReference>
<dbReference type="GO" id="GO:0005813">
    <property type="term" value="C:centrosome"/>
    <property type="evidence" value="ECO:0007669"/>
    <property type="project" value="Ensembl"/>
</dbReference>
<dbReference type="HOGENOM" id="CLU_306723_0_0_1"/>
<feature type="region of interest" description="Disordered" evidence="1">
    <location>
        <begin position="336"/>
        <end position="358"/>
    </location>
</feature>